<evidence type="ECO:0000259" key="2">
    <source>
        <dbReference type="Pfam" id="PF01642"/>
    </source>
</evidence>
<dbReference type="PANTHER" id="PTHR48101:SF4">
    <property type="entry name" value="METHYLMALONYL-COA MUTASE, MITOCHONDRIAL"/>
    <property type="match status" value="1"/>
</dbReference>
<dbReference type="SUPFAM" id="SSF51703">
    <property type="entry name" value="Cobalamin (vitamin B12)-dependent enzymes"/>
    <property type="match status" value="1"/>
</dbReference>
<comment type="caution">
    <text evidence="3">The sequence shown here is derived from an EMBL/GenBank/DDBJ whole genome shotgun (WGS) entry which is preliminary data.</text>
</comment>
<dbReference type="GO" id="GO:0005737">
    <property type="term" value="C:cytoplasm"/>
    <property type="evidence" value="ECO:0007669"/>
    <property type="project" value="TreeGrafter"/>
</dbReference>
<dbReference type="Pfam" id="PF01642">
    <property type="entry name" value="MM_CoA_mutase"/>
    <property type="match status" value="2"/>
</dbReference>
<keyword evidence="4" id="KW-1185">Reference proteome</keyword>
<dbReference type="EMBL" id="VWPH01000009">
    <property type="protein sequence ID" value="KAA5831283.1"/>
    <property type="molecule type" value="Genomic_DNA"/>
</dbReference>
<dbReference type="InterPro" id="IPR016176">
    <property type="entry name" value="Cbl-dep_enz_cat"/>
</dbReference>
<evidence type="ECO:0000313" key="3">
    <source>
        <dbReference type="EMBL" id="KAA5831283.1"/>
    </source>
</evidence>
<dbReference type="AlphaFoldDB" id="A0A5M7BPJ8"/>
<name>A0A5M7BPJ8_SACHI</name>
<reference evidence="3 4" key="1">
    <citation type="submission" date="2019-09" db="EMBL/GenBank/DDBJ databases">
        <title>Draft genome sequence of the thermophilic Saccharopolyspora hirsuta VKM Ac-666T.</title>
        <authorList>
            <person name="Lobastova T.G."/>
            <person name="Fokina V."/>
            <person name="Bragin E.Y."/>
            <person name="Shtratnikova V.Y."/>
            <person name="Starodumova I.P."/>
            <person name="Tarlachkov S.V."/>
            <person name="Donova M.V."/>
        </authorList>
    </citation>
    <scope>NUCLEOTIDE SEQUENCE [LARGE SCALE GENOMIC DNA]</scope>
    <source>
        <strain evidence="3 4">VKM Ac-666</strain>
    </source>
</reference>
<dbReference type="InterPro" id="IPR024067">
    <property type="entry name" value="Me-malonyl-CoA_mutase_sm_su_N"/>
</dbReference>
<feature type="domain" description="Methylmalonyl-CoA mutase alpha/beta chain catalytic" evidence="2">
    <location>
        <begin position="58"/>
        <end position="128"/>
    </location>
</feature>
<protein>
    <submittedName>
        <fullName evidence="3">Methylmalonyl-CoA mutase</fullName>
    </submittedName>
</protein>
<dbReference type="Gene3D" id="3.20.20.240">
    <property type="entry name" value="Methylmalonyl-CoA mutase"/>
    <property type="match status" value="1"/>
</dbReference>
<dbReference type="OrthoDB" id="9762378at2"/>
<dbReference type="SMR" id="A0A5M7BPJ8"/>
<dbReference type="GO" id="GO:0031419">
    <property type="term" value="F:cobalamin binding"/>
    <property type="evidence" value="ECO:0007669"/>
    <property type="project" value="UniProtKB-KW"/>
</dbReference>
<dbReference type="InterPro" id="IPR006099">
    <property type="entry name" value="MeMalonylCoA_mutase_a/b_cat"/>
</dbReference>
<proteinExistence type="predicted"/>
<dbReference type="GO" id="GO:0004494">
    <property type="term" value="F:methylmalonyl-CoA mutase activity"/>
    <property type="evidence" value="ECO:0007669"/>
    <property type="project" value="UniProtKB-EC"/>
</dbReference>
<gene>
    <name evidence="3" type="ORF">F1721_21330</name>
</gene>
<organism evidence="3 4">
    <name type="scientific">Saccharopolyspora hirsuta</name>
    <dbReference type="NCBI Taxonomy" id="1837"/>
    <lineage>
        <taxon>Bacteria</taxon>
        <taxon>Bacillati</taxon>
        <taxon>Actinomycetota</taxon>
        <taxon>Actinomycetes</taxon>
        <taxon>Pseudonocardiales</taxon>
        <taxon>Pseudonocardiaceae</taxon>
        <taxon>Saccharopolyspora</taxon>
    </lineage>
</organism>
<comment type="subunit">
    <text evidence="1">Heterodimer of an alpha and a beta chain.</text>
</comment>
<dbReference type="Gene3D" id="3.40.50.280">
    <property type="entry name" value="Cobalamin-binding domain"/>
    <property type="match status" value="1"/>
</dbReference>
<evidence type="ECO:0000256" key="1">
    <source>
        <dbReference type="ARBA" id="ARBA00011870"/>
    </source>
</evidence>
<dbReference type="Proteomes" id="UP000323946">
    <property type="component" value="Unassembled WGS sequence"/>
</dbReference>
<feature type="domain" description="Methylmalonyl-CoA mutase alpha/beta chain catalytic" evidence="2">
    <location>
        <begin position="131"/>
        <end position="469"/>
    </location>
</feature>
<dbReference type="RefSeq" id="WP_150068491.1">
    <property type="nucleotide sequence ID" value="NZ_VWPH01000009.1"/>
</dbReference>
<evidence type="ECO:0000313" key="4">
    <source>
        <dbReference type="Proteomes" id="UP000323946"/>
    </source>
</evidence>
<dbReference type="GO" id="GO:0019678">
    <property type="term" value="P:propionate metabolic process, methylmalonyl pathway"/>
    <property type="evidence" value="ECO:0007669"/>
    <property type="project" value="TreeGrafter"/>
</dbReference>
<dbReference type="CDD" id="cd03677">
    <property type="entry name" value="MM_CoA_mutase_beta"/>
    <property type="match status" value="1"/>
</dbReference>
<dbReference type="Gene3D" id="1.10.196.20">
    <property type="match status" value="1"/>
</dbReference>
<accession>A0A5M7BPJ8</accession>
<sequence>MVAHSKSSGVGPELALAAEFPEPTHEQWQAQVQKVLQRSGLIGEHPAGPVEDVLATTTYDGITVHPLYTAGAGEPGVPGLAPFVRGSRAQGNVAEGWDVRQRHEHPDAAEANREILADLYNGVSSLWLRLGRGGLAVEDLADALEGVHLDMIGVALDAGADFTAAAEAFLALADEQGVRGSALRGNLGADPLGWQARTGQPGDRAGAVALAERCTAFPELKALVVDGLPYHGAGGSDAQELGCSLAAATTYLRWLTEAGLDVDTAAGLLEFRYAATADQFLTIAKLRAARRLWEQVTRSCGAAEQARGQVQHAVTSPAMLTRRDPWVNMLRTTIASFAAGVGGAQAVTTLPFDAAIGLPDAFARRIARNTQALLLEESHLAQVIDPAGGSYYVESLTDELAKAAWAWFQRIEAAGGLPAALESGLISSELAATWEQRRTAIAHRRDAITGVSEFPNLDEAPLERETAPEQPGGGLPVHRYAEDFERLRDAADAQPSRPTVFLATLGPLAAHNARASFARNLFAAGGIECTDAGATESTEDVLAAYAGAPVVCLCSSDKVYAERAAETAEALKRAGAQQMLLAGKPSEIDGVDGFVFAGCDALAVLTDVHDQLGVRR</sequence>
<dbReference type="PANTHER" id="PTHR48101">
    <property type="entry name" value="METHYLMALONYL-COA MUTASE, MITOCHONDRIAL-RELATED"/>
    <property type="match status" value="1"/>
</dbReference>